<dbReference type="InterPro" id="IPR011577">
    <property type="entry name" value="Cyt_b561_bac/Ni-Hgenase"/>
</dbReference>
<dbReference type="PANTHER" id="PTHR30485:SF1">
    <property type="entry name" value="CYTOCHROME YDHU-RELATED"/>
    <property type="match status" value="1"/>
</dbReference>
<protein>
    <submittedName>
        <fullName evidence="8">Cytochrome b/b6 domain-containing protein</fullName>
    </submittedName>
</protein>
<evidence type="ECO:0000256" key="6">
    <source>
        <dbReference type="SAM" id="Phobius"/>
    </source>
</evidence>
<organism evidence="8 9">
    <name type="scientific">Uliginosibacterium flavum</name>
    <dbReference type="NCBI Taxonomy" id="1396831"/>
    <lineage>
        <taxon>Bacteria</taxon>
        <taxon>Pseudomonadati</taxon>
        <taxon>Pseudomonadota</taxon>
        <taxon>Betaproteobacteria</taxon>
        <taxon>Rhodocyclales</taxon>
        <taxon>Zoogloeaceae</taxon>
        <taxon>Uliginosibacterium</taxon>
    </lineage>
</organism>
<evidence type="ECO:0000256" key="4">
    <source>
        <dbReference type="ARBA" id="ARBA00022989"/>
    </source>
</evidence>
<evidence type="ECO:0000259" key="7">
    <source>
        <dbReference type="Pfam" id="PF01292"/>
    </source>
</evidence>
<keyword evidence="5 6" id="KW-0472">Membrane</keyword>
<dbReference type="Pfam" id="PF01292">
    <property type="entry name" value="Ni_hydr_CYTB"/>
    <property type="match status" value="1"/>
</dbReference>
<evidence type="ECO:0000313" key="9">
    <source>
        <dbReference type="Proteomes" id="UP001549691"/>
    </source>
</evidence>
<keyword evidence="4 6" id="KW-1133">Transmembrane helix</keyword>
<evidence type="ECO:0000313" key="8">
    <source>
        <dbReference type="EMBL" id="MET7014982.1"/>
    </source>
</evidence>
<dbReference type="Proteomes" id="UP001549691">
    <property type="component" value="Unassembled WGS sequence"/>
</dbReference>
<evidence type="ECO:0000256" key="1">
    <source>
        <dbReference type="ARBA" id="ARBA00004651"/>
    </source>
</evidence>
<dbReference type="InterPro" id="IPR051542">
    <property type="entry name" value="Hydrogenase_cytochrome"/>
</dbReference>
<keyword evidence="2" id="KW-1003">Cell membrane</keyword>
<comment type="caution">
    <text evidence="8">The sequence shown here is derived from an EMBL/GenBank/DDBJ whole genome shotgun (WGS) entry which is preliminary data.</text>
</comment>
<evidence type="ECO:0000256" key="2">
    <source>
        <dbReference type="ARBA" id="ARBA00022475"/>
    </source>
</evidence>
<comment type="subcellular location">
    <subcellularLocation>
        <location evidence="1">Cell membrane</location>
        <topology evidence="1">Multi-pass membrane protein</topology>
    </subcellularLocation>
</comment>
<reference evidence="8 9" key="1">
    <citation type="submission" date="2024-07" db="EMBL/GenBank/DDBJ databases">
        <title>Uliginosibacterium flavum JJ3220;KACC:17644.</title>
        <authorList>
            <person name="Kim M.K."/>
        </authorList>
    </citation>
    <scope>NUCLEOTIDE SEQUENCE [LARGE SCALE GENOMIC DNA]</scope>
    <source>
        <strain evidence="8 9">KACC:17644</strain>
    </source>
</reference>
<dbReference type="SUPFAM" id="SSF81342">
    <property type="entry name" value="Transmembrane di-heme cytochromes"/>
    <property type="match status" value="1"/>
</dbReference>
<sequence>MTERVFLLALWIRVWHLSNAVLILVLSATGISLHFSDPALPLIEFSRAAQIHNIAGVLLAACYAFFVIANIVSGNWWQYVPKPPGILQRCLVQTRYYVWGIFRGDPHPYPPTPEVNFNALQAVIYWVMMYLVMPTLVLTGLIFLYPQFAPDQLFGLDGLLPIALLHTLAASTIVLFMLGHIYLGTTGHRVSTLFRMMITGWHEH</sequence>
<dbReference type="InterPro" id="IPR016174">
    <property type="entry name" value="Di-haem_cyt_TM"/>
</dbReference>
<feature type="transmembrane region" description="Helical" evidence="6">
    <location>
        <begin position="158"/>
        <end position="183"/>
    </location>
</feature>
<feature type="transmembrane region" description="Helical" evidence="6">
    <location>
        <begin position="123"/>
        <end position="146"/>
    </location>
</feature>
<feature type="transmembrane region" description="Helical" evidence="6">
    <location>
        <begin position="12"/>
        <end position="33"/>
    </location>
</feature>
<keyword evidence="9" id="KW-1185">Reference proteome</keyword>
<feature type="domain" description="Cytochrome b561 bacterial/Ni-hydrogenase" evidence="7">
    <location>
        <begin position="10"/>
        <end position="199"/>
    </location>
</feature>
<evidence type="ECO:0000256" key="5">
    <source>
        <dbReference type="ARBA" id="ARBA00023136"/>
    </source>
</evidence>
<gene>
    <name evidence="8" type="ORF">ABXR19_12335</name>
</gene>
<name>A0ABV2TPN2_9RHOO</name>
<feature type="transmembrane region" description="Helical" evidence="6">
    <location>
        <begin position="54"/>
        <end position="77"/>
    </location>
</feature>
<proteinExistence type="predicted"/>
<dbReference type="PANTHER" id="PTHR30485">
    <property type="entry name" value="NI/FE-HYDROGENASE 1 B-TYPE CYTOCHROME SUBUNIT"/>
    <property type="match status" value="1"/>
</dbReference>
<dbReference type="RefSeq" id="WP_354601445.1">
    <property type="nucleotide sequence ID" value="NZ_JBEWZI010000012.1"/>
</dbReference>
<keyword evidence="3 6" id="KW-0812">Transmembrane</keyword>
<accession>A0ABV2TPN2</accession>
<evidence type="ECO:0000256" key="3">
    <source>
        <dbReference type="ARBA" id="ARBA00022692"/>
    </source>
</evidence>
<dbReference type="Gene3D" id="1.20.950.20">
    <property type="entry name" value="Transmembrane di-heme cytochromes, Chain C"/>
    <property type="match status" value="1"/>
</dbReference>
<dbReference type="EMBL" id="JBEWZI010000012">
    <property type="protein sequence ID" value="MET7014982.1"/>
    <property type="molecule type" value="Genomic_DNA"/>
</dbReference>